<evidence type="ECO:0000313" key="2">
    <source>
        <dbReference type="Proteomes" id="UP000251197"/>
    </source>
</evidence>
<dbReference type="EMBL" id="UAVU01000010">
    <property type="protein sequence ID" value="SQC93195.1"/>
    <property type="molecule type" value="Genomic_DNA"/>
</dbReference>
<evidence type="ECO:0000313" key="1">
    <source>
        <dbReference type="EMBL" id="SQC93195.1"/>
    </source>
</evidence>
<proteinExistence type="predicted"/>
<accession>A0A2X3JEF8</accession>
<name>A0A2X3JEF8_9ENTR</name>
<dbReference type="Proteomes" id="UP000251197">
    <property type="component" value="Unassembled WGS sequence"/>
</dbReference>
<organism evidence="1 2">
    <name type="scientific">Cedecea neteri</name>
    <dbReference type="NCBI Taxonomy" id="158822"/>
    <lineage>
        <taxon>Bacteria</taxon>
        <taxon>Pseudomonadati</taxon>
        <taxon>Pseudomonadota</taxon>
        <taxon>Gammaproteobacteria</taxon>
        <taxon>Enterobacterales</taxon>
        <taxon>Enterobacteriaceae</taxon>
        <taxon>Cedecea</taxon>
    </lineage>
</organism>
<sequence length="44" mass="4708">MPAIPSAAAGNTRGEGFLRKNNRLLKALNKTAIEKITDSSPELI</sequence>
<dbReference type="AlphaFoldDB" id="A0A2X3JEF8"/>
<protein>
    <submittedName>
        <fullName evidence="1">Uncharacterized protein</fullName>
    </submittedName>
</protein>
<gene>
    <name evidence="1" type="ORF">NCTC12120_06309</name>
</gene>
<reference evidence="1 2" key="1">
    <citation type="submission" date="2018-06" db="EMBL/GenBank/DDBJ databases">
        <authorList>
            <consortium name="Pathogen Informatics"/>
            <person name="Doyle S."/>
        </authorList>
    </citation>
    <scope>NUCLEOTIDE SEQUENCE [LARGE SCALE GENOMIC DNA]</scope>
    <source>
        <strain evidence="1 2">NCTC12120</strain>
    </source>
</reference>